<dbReference type="GO" id="GO:0003700">
    <property type="term" value="F:DNA-binding transcription factor activity"/>
    <property type="evidence" value="ECO:0007669"/>
    <property type="project" value="InterPro"/>
</dbReference>
<keyword evidence="3" id="KW-0804">Transcription</keyword>
<evidence type="ECO:0000259" key="4">
    <source>
        <dbReference type="PROSITE" id="PS50949"/>
    </source>
</evidence>
<dbReference type="EMBL" id="AYGX02000162">
    <property type="protein sequence ID" value="KRO24683.1"/>
    <property type="molecule type" value="Genomic_DNA"/>
</dbReference>
<dbReference type="InterPro" id="IPR036388">
    <property type="entry name" value="WH-like_DNA-bd_sf"/>
</dbReference>
<keyword evidence="2" id="KW-0238">DNA-binding</keyword>
<name>A0A0R2NJA8_9LACO</name>
<dbReference type="Pfam" id="PF00392">
    <property type="entry name" value="GntR"/>
    <property type="match status" value="1"/>
</dbReference>
<organism evidence="5 6">
    <name type="scientific">Lactiplantibacillus fabifermentans DSM 21115</name>
    <dbReference type="NCBI Taxonomy" id="1413187"/>
    <lineage>
        <taxon>Bacteria</taxon>
        <taxon>Bacillati</taxon>
        <taxon>Bacillota</taxon>
        <taxon>Bacilli</taxon>
        <taxon>Lactobacillales</taxon>
        <taxon>Lactobacillaceae</taxon>
        <taxon>Lactiplantibacillus</taxon>
    </lineage>
</organism>
<protein>
    <submittedName>
        <fullName evidence="5">Transcription regulator</fullName>
    </submittedName>
</protein>
<dbReference type="Proteomes" id="UP000050920">
    <property type="component" value="Unassembled WGS sequence"/>
</dbReference>
<dbReference type="CDD" id="cd07377">
    <property type="entry name" value="WHTH_GntR"/>
    <property type="match status" value="1"/>
</dbReference>
<dbReference type="AlphaFoldDB" id="A0A0R2NJA8"/>
<keyword evidence="6" id="KW-1185">Reference proteome</keyword>
<dbReference type="SUPFAM" id="SSF46785">
    <property type="entry name" value="Winged helix' DNA-binding domain"/>
    <property type="match status" value="1"/>
</dbReference>
<dbReference type="InterPro" id="IPR000524">
    <property type="entry name" value="Tscrpt_reg_HTH_GntR"/>
</dbReference>
<dbReference type="SMART" id="SM00345">
    <property type="entry name" value="HTH_GNTR"/>
    <property type="match status" value="1"/>
</dbReference>
<dbReference type="Gene3D" id="1.10.10.10">
    <property type="entry name" value="Winged helix-like DNA-binding domain superfamily/Winged helix DNA-binding domain"/>
    <property type="match status" value="1"/>
</dbReference>
<dbReference type="PROSITE" id="PS50949">
    <property type="entry name" value="HTH_GNTR"/>
    <property type="match status" value="1"/>
</dbReference>
<dbReference type="PANTHER" id="PTHR38445">
    <property type="entry name" value="HTH-TYPE TRANSCRIPTIONAL REPRESSOR YTRA"/>
    <property type="match status" value="1"/>
</dbReference>
<evidence type="ECO:0000313" key="5">
    <source>
        <dbReference type="EMBL" id="KRO24683.1"/>
    </source>
</evidence>
<keyword evidence="1" id="KW-0805">Transcription regulation</keyword>
<proteinExistence type="predicted"/>
<evidence type="ECO:0000313" key="6">
    <source>
        <dbReference type="Proteomes" id="UP000050920"/>
    </source>
</evidence>
<accession>A0A0R2NJA8</accession>
<reference evidence="5 6" key="1">
    <citation type="journal article" date="2015" name="Genome Announc.">
        <title>Expanding the biotechnology potential of lactobacilli through comparative genomics of 213 strains and associated genera.</title>
        <authorList>
            <person name="Sun Z."/>
            <person name="Harris H.M."/>
            <person name="McCann A."/>
            <person name="Guo C."/>
            <person name="Argimon S."/>
            <person name="Zhang W."/>
            <person name="Yang X."/>
            <person name="Jeffery I.B."/>
            <person name="Cooney J.C."/>
            <person name="Kagawa T.F."/>
            <person name="Liu W."/>
            <person name="Song Y."/>
            <person name="Salvetti E."/>
            <person name="Wrobel A."/>
            <person name="Rasinkangas P."/>
            <person name="Parkhill J."/>
            <person name="Rea M.C."/>
            <person name="O'Sullivan O."/>
            <person name="Ritari J."/>
            <person name="Douillard F.P."/>
            <person name="Paul Ross R."/>
            <person name="Yang R."/>
            <person name="Briner A.E."/>
            <person name="Felis G.E."/>
            <person name="de Vos W.M."/>
            <person name="Barrangou R."/>
            <person name="Klaenhammer T.R."/>
            <person name="Caufield P.W."/>
            <person name="Cui Y."/>
            <person name="Zhang H."/>
            <person name="O'Toole P.W."/>
        </authorList>
    </citation>
    <scope>NUCLEOTIDE SEQUENCE [LARGE SCALE GENOMIC DNA]</scope>
    <source>
        <strain evidence="5 6">DSM 21115</strain>
    </source>
</reference>
<evidence type="ECO:0000256" key="1">
    <source>
        <dbReference type="ARBA" id="ARBA00023015"/>
    </source>
</evidence>
<evidence type="ECO:0000256" key="2">
    <source>
        <dbReference type="ARBA" id="ARBA00023125"/>
    </source>
</evidence>
<comment type="caution">
    <text evidence="5">The sequence shown here is derived from an EMBL/GenBank/DDBJ whole genome shotgun (WGS) entry which is preliminary data.</text>
</comment>
<dbReference type="GO" id="GO:0003677">
    <property type="term" value="F:DNA binding"/>
    <property type="evidence" value="ECO:0007669"/>
    <property type="project" value="UniProtKB-KW"/>
</dbReference>
<dbReference type="InterPro" id="IPR036390">
    <property type="entry name" value="WH_DNA-bd_sf"/>
</dbReference>
<gene>
    <name evidence="5" type="ORF">DY78_GL001608</name>
</gene>
<dbReference type="PANTHER" id="PTHR38445:SF7">
    <property type="entry name" value="GNTR-FAMILY TRANSCRIPTIONAL REGULATOR"/>
    <property type="match status" value="1"/>
</dbReference>
<feature type="domain" description="HTH gntR-type" evidence="4">
    <location>
        <begin position="13"/>
        <end position="81"/>
    </location>
</feature>
<evidence type="ECO:0000256" key="3">
    <source>
        <dbReference type="ARBA" id="ARBA00023163"/>
    </source>
</evidence>
<sequence length="123" mass="13370">MTAMVVIDHDSGQPFYAQLVTGLKQDIAHGILQAGDQLPSVREMAKQHLLNPNTVSKAYHQLEAQQVITSVPGKGSYVNAVDPENVRTELQAKLQHLVELADQAGISIAELKTWLDQIEGATS</sequence>